<comment type="caution">
    <text evidence="2">The sequence shown here is derived from an EMBL/GenBank/DDBJ whole genome shotgun (WGS) entry which is preliminary data.</text>
</comment>
<reference evidence="2" key="1">
    <citation type="journal article" date="2022" name="ISME J.">
        <title>Identification of active gaseous-alkane degraders at natural gas seeps.</title>
        <authorList>
            <person name="Farhan Ul Haque M."/>
            <person name="Hernandez M."/>
            <person name="Crombie A.T."/>
            <person name="Murrell J.C."/>
        </authorList>
    </citation>
    <scope>NUCLEOTIDE SEQUENCE</scope>
    <source>
        <strain evidence="2">PC2</strain>
    </source>
</reference>
<dbReference type="Pfam" id="PF13557">
    <property type="entry name" value="Phenol_MetA_deg"/>
    <property type="match status" value="1"/>
</dbReference>
<keyword evidence="3" id="KW-1185">Reference proteome</keyword>
<protein>
    <submittedName>
        <fullName evidence="2">Transporter</fullName>
    </submittedName>
</protein>
<proteinExistence type="predicted"/>
<feature type="signal peptide" evidence="1">
    <location>
        <begin position="1"/>
        <end position="28"/>
    </location>
</feature>
<dbReference type="RefSeq" id="WP_243066773.1">
    <property type="nucleotide sequence ID" value="NZ_JAIVFK010000044.1"/>
</dbReference>
<feature type="chain" id="PRO_5046741108" evidence="1">
    <location>
        <begin position="29"/>
        <end position="342"/>
    </location>
</feature>
<organism evidence="2 3">
    <name type="scientific">Candidatus Rhodoblastus alkanivorans</name>
    <dbReference type="NCBI Taxonomy" id="2954117"/>
    <lineage>
        <taxon>Bacteria</taxon>
        <taxon>Pseudomonadati</taxon>
        <taxon>Pseudomonadota</taxon>
        <taxon>Alphaproteobacteria</taxon>
        <taxon>Hyphomicrobiales</taxon>
        <taxon>Rhodoblastaceae</taxon>
        <taxon>Rhodoblastus</taxon>
    </lineage>
</organism>
<evidence type="ECO:0000256" key="1">
    <source>
        <dbReference type="SAM" id="SignalP"/>
    </source>
</evidence>
<evidence type="ECO:0000313" key="2">
    <source>
        <dbReference type="EMBL" id="MCI4682779.1"/>
    </source>
</evidence>
<keyword evidence="1" id="KW-0732">Signal</keyword>
<name>A0ABS9Z527_9HYPH</name>
<dbReference type="InterPro" id="IPR025737">
    <property type="entry name" value="FApF"/>
</dbReference>
<sequence length="342" mass="36591">MNSGKVLRRGVCATAIAVLVAGPHAAFADEGGTSYWVPGSFGSMAAVPTAPGWSVSTWFYYVNAQMNAPGIFSRDPVLGALPANVAAIPYATQYNTAYQGYISPTYTFKDPVLWGQLALNVTAQVTQSSSTVGGHWLGFASTPSGVQPYTQYGVGGDTISGLGDIAPEASLKWASGVHNFLAYAGFNIPAGLFNAARFSNIGIGHWAIDAGGGYTYFNQKTGWEYSGVVGFTYSFINPSTQYRDGVDIHFDWAASYTFNDKISAGVVGYFFHQLNCDSGSGAFDGCDISQAFGVGPQLTYNFPVNDWQGSLNFKAYKEFWAENRPANWNGWITLTISPPSPS</sequence>
<accession>A0ABS9Z527</accession>
<gene>
    <name evidence="2" type="ORF">K2U94_08355</name>
</gene>
<evidence type="ECO:0000313" key="3">
    <source>
        <dbReference type="Proteomes" id="UP001139104"/>
    </source>
</evidence>
<dbReference type="EMBL" id="JAIVFP010000001">
    <property type="protein sequence ID" value="MCI4682779.1"/>
    <property type="molecule type" value="Genomic_DNA"/>
</dbReference>
<dbReference type="Proteomes" id="UP001139104">
    <property type="component" value="Unassembled WGS sequence"/>
</dbReference>